<protein>
    <submittedName>
        <fullName evidence="2">Uncharacterized protein</fullName>
    </submittedName>
</protein>
<keyword evidence="3" id="KW-1185">Reference proteome</keyword>
<accession>A0ABQ9H224</accession>
<evidence type="ECO:0000313" key="2">
    <source>
        <dbReference type="EMBL" id="KAJ8878329.1"/>
    </source>
</evidence>
<reference evidence="2 3" key="1">
    <citation type="submission" date="2023-02" db="EMBL/GenBank/DDBJ databases">
        <title>LHISI_Scaffold_Assembly.</title>
        <authorList>
            <person name="Stuart O.P."/>
            <person name="Cleave R."/>
            <person name="Magrath M.J.L."/>
            <person name="Mikheyev A.S."/>
        </authorList>
    </citation>
    <scope>NUCLEOTIDE SEQUENCE [LARGE SCALE GENOMIC DNA]</scope>
    <source>
        <strain evidence="2">Daus_M_001</strain>
        <tissue evidence="2">Leg muscle</tissue>
    </source>
</reference>
<name>A0ABQ9H224_9NEOP</name>
<feature type="chain" id="PRO_5045789315" evidence="1">
    <location>
        <begin position="20"/>
        <end position="319"/>
    </location>
</feature>
<dbReference type="Proteomes" id="UP001159363">
    <property type="component" value="Chromosome 6"/>
</dbReference>
<gene>
    <name evidence="2" type="ORF">PR048_018906</name>
</gene>
<evidence type="ECO:0000256" key="1">
    <source>
        <dbReference type="SAM" id="SignalP"/>
    </source>
</evidence>
<feature type="signal peptide" evidence="1">
    <location>
        <begin position="1"/>
        <end position="19"/>
    </location>
</feature>
<organism evidence="2 3">
    <name type="scientific">Dryococelus australis</name>
    <dbReference type="NCBI Taxonomy" id="614101"/>
    <lineage>
        <taxon>Eukaryota</taxon>
        <taxon>Metazoa</taxon>
        <taxon>Ecdysozoa</taxon>
        <taxon>Arthropoda</taxon>
        <taxon>Hexapoda</taxon>
        <taxon>Insecta</taxon>
        <taxon>Pterygota</taxon>
        <taxon>Neoptera</taxon>
        <taxon>Polyneoptera</taxon>
        <taxon>Phasmatodea</taxon>
        <taxon>Verophasmatodea</taxon>
        <taxon>Anareolatae</taxon>
        <taxon>Phasmatidae</taxon>
        <taxon>Eurycanthinae</taxon>
        <taxon>Dryococelus</taxon>
    </lineage>
</organism>
<evidence type="ECO:0000313" key="3">
    <source>
        <dbReference type="Proteomes" id="UP001159363"/>
    </source>
</evidence>
<comment type="caution">
    <text evidence="2">The sequence shown here is derived from an EMBL/GenBank/DDBJ whole genome shotgun (WGS) entry which is preliminary data.</text>
</comment>
<keyword evidence="1" id="KW-0732">Signal</keyword>
<proteinExistence type="predicted"/>
<dbReference type="EMBL" id="JARBHB010000007">
    <property type="protein sequence ID" value="KAJ8878329.1"/>
    <property type="molecule type" value="Genomic_DNA"/>
</dbReference>
<sequence length="319" mass="34074">MEAAKILLVLALAAGPGAAAEEQNPFLEAARTLLQEQVQGGGLLQGLLQGGGGGIGSLLQGQATPGGLDPQLIGNFVNLFAGGQDGGENNNVDVNNNDAGGSVDWEGIMGLASSFLGQKQQGAGGGGGMEGLLNLLPILLQSQQGGPQKPPRAAPRVVPGIPFLSTLLEYWDHFRGSELGRTLWRSSGLEATLQLFTDEHGNFQAEKIFSSLENHSFRRRWIKGLTSFVASWAAYVAQPDTQARYLGTFQMMANSFLKAQGYHKGALFDPARPADSLSHLFNAVFKRQFGLKVNSATYIKPAVAYVQVGNLLHLFFLYM</sequence>